<gene>
    <name evidence="4" type="ORF">HNAJ_LOCUS10394</name>
</gene>
<evidence type="ECO:0000313" key="6">
    <source>
        <dbReference type="WBParaSite" id="HNAJ_0001039901-mRNA-1"/>
    </source>
</evidence>
<evidence type="ECO:0000256" key="1">
    <source>
        <dbReference type="ARBA" id="ARBA00008094"/>
    </source>
</evidence>
<reference evidence="4 5" key="2">
    <citation type="submission" date="2018-11" db="EMBL/GenBank/DDBJ databases">
        <authorList>
            <consortium name="Pathogen Informatics"/>
        </authorList>
    </citation>
    <scope>NUCLEOTIDE SEQUENCE [LARGE SCALE GENOMIC DNA]</scope>
</reference>
<organism evidence="6">
    <name type="scientific">Rodentolepis nana</name>
    <name type="common">Dwarf tapeworm</name>
    <name type="synonym">Hymenolepis nana</name>
    <dbReference type="NCBI Taxonomy" id="102285"/>
    <lineage>
        <taxon>Eukaryota</taxon>
        <taxon>Metazoa</taxon>
        <taxon>Spiralia</taxon>
        <taxon>Lophotrochozoa</taxon>
        <taxon>Platyhelminthes</taxon>
        <taxon>Cestoda</taxon>
        <taxon>Eucestoda</taxon>
        <taxon>Cyclophyllidea</taxon>
        <taxon>Hymenolepididae</taxon>
        <taxon>Rodentolepis</taxon>
    </lineage>
</organism>
<dbReference type="GO" id="GO:0043124">
    <property type="term" value="P:negative regulation of canonical NF-kappaB signal transduction"/>
    <property type="evidence" value="ECO:0007669"/>
    <property type="project" value="InterPro"/>
</dbReference>
<evidence type="ECO:0000256" key="3">
    <source>
        <dbReference type="ARBA" id="ARBA00023134"/>
    </source>
</evidence>
<dbReference type="SUPFAM" id="SSF52540">
    <property type="entry name" value="P-loop containing nucleoside triphosphate hydrolases"/>
    <property type="match status" value="1"/>
</dbReference>
<evidence type="ECO:0000256" key="2">
    <source>
        <dbReference type="ARBA" id="ARBA00022741"/>
    </source>
</evidence>
<accession>A0A0R3TS04</accession>
<dbReference type="Gene3D" id="3.40.50.300">
    <property type="entry name" value="P-loop containing nucleotide triphosphate hydrolases"/>
    <property type="match status" value="1"/>
</dbReference>
<dbReference type="SMART" id="SM00320">
    <property type="entry name" value="WD40"/>
    <property type="match status" value="3"/>
</dbReference>
<dbReference type="InterPro" id="IPR036322">
    <property type="entry name" value="WD40_repeat_dom_sf"/>
</dbReference>
<dbReference type="PANTHER" id="PTHR46152">
    <property type="entry name" value="NF-KAPPA-B INHIBITOR-INTERACTING RAS-LIKE PROTEIN"/>
    <property type="match status" value="1"/>
</dbReference>
<dbReference type="PRINTS" id="PR00449">
    <property type="entry name" value="RASTRNSFRMNG"/>
</dbReference>
<protein>
    <submittedName>
        <fullName evidence="6">WD_REPEATS_REGION domain-containing protein</fullName>
    </submittedName>
</protein>
<dbReference type="STRING" id="102285.A0A0R3TS04"/>
<keyword evidence="5" id="KW-1185">Reference proteome</keyword>
<dbReference type="InterPro" id="IPR001806">
    <property type="entry name" value="Small_GTPase"/>
</dbReference>
<dbReference type="GO" id="GO:0003924">
    <property type="term" value="F:GTPase activity"/>
    <property type="evidence" value="ECO:0007669"/>
    <property type="project" value="InterPro"/>
</dbReference>
<dbReference type="InterPro" id="IPR027417">
    <property type="entry name" value="P-loop_NTPase"/>
</dbReference>
<dbReference type="GO" id="GO:0032484">
    <property type="term" value="P:Ral protein signal transduction"/>
    <property type="evidence" value="ECO:0007669"/>
    <property type="project" value="TreeGrafter"/>
</dbReference>
<dbReference type="SUPFAM" id="SSF50978">
    <property type="entry name" value="WD40 repeat-like"/>
    <property type="match status" value="1"/>
</dbReference>
<dbReference type="GO" id="GO:0032794">
    <property type="term" value="F:GTPase activating protein binding"/>
    <property type="evidence" value="ECO:0007669"/>
    <property type="project" value="TreeGrafter"/>
</dbReference>
<dbReference type="SMART" id="SM00173">
    <property type="entry name" value="RAS"/>
    <property type="match status" value="1"/>
</dbReference>
<dbReference type="OrthoDB" id="10002389at2759"/>
<dbReference type="SMART" id="SM00175">
    <property type="entry name" value="RAB"/>
    <property type="match status" value="1"/>
</dbReference>
<dbReference type="AlphaFoldDB" id="A0A0R3TS04"/>
<dbReference type="Proteomes" id="UP000278807">
    <property type="component" value="Unassembled WGS sequence"/>
</dbReference>
<dbReference type="PROSITE" id="PS51419">
    <property type="entry name" value="RAB"/>
    <property type="match status" value="1"/>
</dbReference>
<comment type="similarity">
    <text evidence="1">Belongs to the small GTPase superfamily. Ras family. KappaB-Ras subfamily.</text>
</comment>
<reference evidence="6" key="1">
    <citation type="submission" date="2017-02" db="UniProtKB">
        <authorList>
            <consortium name="WormBaseParasite"/>
        </authorList>
    </citation>
    <scope>IDENTIFICATION</scope>
</reference>
<dbReference type="InterPro" id="IPR015943">
    <property type="entry name" value="WD40/YVTN_repeat-like_dom_sf"/>
</dbReference>
<dbReference type="EMBL" id="UZAE01013028">
    <property type="protein sequence ID" value="VDO07849.1"/>
    <property type="molecule type" value="Genomic_DNA"/>
</dbReference>
<keyword evidence="2" id="KW-0547">Nucleotide-binding</keyword>
<dbReference type="GO" id="GO:0005525">
    <property type="term" value="F:GTP binding"/>
    <property type="evidence" value="ECO:0007669"/>
    <property type="project" value="UniProtKB-KW"/>
</dbReference>
<proteinExistence type="inferred from homology"/>
<dbReference type="Gene3D" id="2.130.10.10">
    <property type="entry name" value="YVTN repeat-like/Quinoprotein amine dehydrogenase"/>
    <property type="match status" value="2"/>
</dbReference>
<dbReference type="InterPro" id="IPR001680">
    <property type="entry name" value="WD40_rpt"/>
</dbReference>
<dbReference type="WBParaSite" id="HNAJ_0001039901-mRNA-1">
    <property type="protein sequence ID" value="HNAJ_0001039901-mRNA-1"/>
    <property type="gene ID" value="HNAJ_0001039901"/>
</dbReference>
<sequence length="574" mass="63257">MVRVTKILLCGASGVGKTSLIYSLDALSKNLPDLHKCLPTYEDTYTLYISIDRNNQEKVRIYEIGGQNSTIARHFVNSADALILVYDLTNFESFAALQNLKADFDSMKERREIPTVVIGNKNDRPKNSKFETISPNLWAQREKTSYYEMNFEDRKIFPQVLSELVLRVVQPQSKSFAFGKRETRLDVLIFLLPSNSIHLLRTHGSGSLKPAISPAYSHQNGLLFAGHADGFISVSDFSHKRQISSWLAHPDSQVIGLAVSKWPATSSQEERIISQGRDGKIRFWEMGCHHSSQIKPIEELDCCSYTLCPFHIWPADNSEYFLVYVNVDDKDASAVNLEVIRSSDNLIVCAVDSSRMSKFGMCMALRGIAGTQHFLCGFEVGCVVLFDKGLPLSSVFPLSPTDTRPVTCLDVFVVELSSNVLIAVGKSAFADGQEPFPDFEILKLSSEGPSKLSLERCAKPRIGDKSFDGISSLAWRNDGQILVAGLWNGDIRIFAVTSQGRARCLGSLRSPGAIVGGGTLMGDWASISGVAPESRDQSLSVRGCLFLPNKCLVTTAPASAMGLGALNIWDVYRD</sequence>
<dbReference type="PANTHER" id="PTHR46152:SF3">
    <property type="entry name" value="NF-KAPPA-B INHIBITOR-INTERACTING RAS-LIKE PROTEIN"/>
    <property type="match status" value="1"/>
</dbReference>
<evidence type="ECO:0000313" key="5">
    <source>
        <dbReference type="Proteomes" id="UP000278807"/>
    </source>
</evidence>
<keyword evidence="3" id="KW-0342">GTP-binding</keyword>
<dbReference type="InterPro" id="IPR042227">
    <property type="entry name" value="KBRS"/>
</dbReference>
<name>A0A0R3TS04_RODNA</name>
<evidence type="ECO:0000313" key="4">
    <source>
        <dbReference type="EMBL" id="VDO07849.1"/>
    </source>
</evidence>
<dbReference type="Pfam" id="PF00071">
    <property type="entry name" value="Ras"/>
    <property type="match status" value="1"/>
</dbReference>